<dbReference type="RefSeq" id="WP_159332677.1">
    <property type="nucleotide sequence ID" value="NZ_DAMAVR010000112.1"/>
</dbReference>
<dbReference type="AlphaFoldDB" id="A0A653XWL0"/>
<organism evidence="1 2">
    <name type="scientific">Sphingobacterium multivorum</name>
    <dbReference type="NCBI Taxonomy" id="28454"/>
    <lineage>
        <taxon>Bacteria</taxon>
        <taxon>Pseudomonadati</taxon>
        <taxon>Bacteroidota</taxon>
        <taxon>Sphingobacteriia</taxon>
        <taxon>Sphingobacteriales</taxon>
        <taxon>Sphingobacteriaceae</taxon>
        <taxon>Sphingobacterium</taxon>
    </lineage>
</organism>
<dbReference type="Proteomes" id="UP000432350">
    <property type="component" value="Unassembled WGS sequence"/>
</dbReference>
<name>A0A653XWL0_SPHMU</name>
<protein>
    <recommendedName>
        <fullName evidence="3">DUF5655 domain-containing protein</fullName>
    </recommendedName>
</protein>
<gene>
    <name evidence="1" type="ORF">SPHINGO8BC_10170</name>
</gene>
<dbReference type="EMBL" id="CABWMV010000001">
    <property type="protein sequence ID" value="VXC34620.1"/>
    <property type="molecule type" value="Genomic_DNA"/>
</dbReference>
<evidence type="ECO:0000313" key="1">
    <source>
        <dbReference type="EMBL" id="VXC34620.1"/>
    </source>
</evidence>
<accession>A0A653XWL0</accession>
<evidence type="ECO:0000313" key="2">
    <source>
        <dbReference type="Proteomes" id="UP000432350"/>
    </source>
</evidence>
<sequence length="123" mass="14332">MELNKRNNKLKKYMFGFLDNIRRLKAKNPLIKEIWVEDLGAYLFKLNNRVFFLVDMEVGCISLACYDSCRPIIKARYSKLIFTHPYVSEKRLLSIFLPNQESSIKLALELFEAAQPVVGRKAS</sequence>
<reference evidence="1 2" key="1">
    <citation type="submission" date="2019-10" db="EMBL/GenBank/DDBJ databases">
        <authorList>
            <person name="Karimi E."/>
        </authorList>
    </citation>
    <scope>NUCLEOTIDE SEQUENCE [LARGE SCALE GENOMIC DNA]</scope>
    <source>
        <strain evidence="1">Sphingobacterium sp. 8BC</strain>
    </source>
</reference>
<evidence type="ECO:0008006" key="3">
    <source>
        <dbReference type="Google" id="ProtNLM"/>
    </source>
</evidence>
<proteinExistence type="predicted"/>